<dbReference type="InterPro" id="IPR058982">
    <property type="entry name" value="Beta-barrel_AprE"/>
</dbReference>
<keyword evidence="6 9" id="KW-0812">Transmembrane</keyword>
<dbReference type="InterPro" id="IPR058781">
    <property type="entry name" value="HH_AprE-like"/>
</dbReference>
<dbReference type="PROSITE" id="PS00543">
    <property type="entry name" value="HLYD_FAMILY"/>
    <property type="match status" value="1"/>
</dbReference>
<evidence type="ECO:0000259" key="11">
    <source>
        <dbReference type="Pfam" id="PF25994"/>
    </source>
</evidence>
<accession>A0A844AT16</accession>
<dbReference type="PANTHER" id="PTHR30386">
    <property type="entry name" value="MEMBRANE FUSION SUBUNIT OF EMRAB-TOLC MULTIDRUG EFFLUX PUMP"/>
    <property type="match status" value="1"/>
</dbReference>
<keyword evidence="8 9" id="KW-0472">Membrane</keyword>
<evidence type="ECO:0000256" key="2">
    <source>
        <dbReference type="ARBA" id="ARBA00009477"/>
    </source>
</evidence>
<keyword evidence="14" id="KW-1185">Reference proteome</keyword>
<sequence length="463" mass="50786">MAKSDILSRLSSVPGNAAENAVVVKEDNELAAAAAASSDSIGAAKFGLWALGIGFGGFLLWAAFAPLDEGVPSQGMISVDTKRKPVQHPTGGLVKQVLVGEGDHVKEGQVLLRLDDARAKADFEGIRQHYMSFRASQGRLSAEQVNAPKITFHPDLLKAASDPLIRNQMVSQEQLFTSRREQLRADLQGIQESIEGQQALVNSYKGMLASRRETIKLLNEELTQSRDLVKEGYLPRNRQLELERMVSESNSAMAEVLGNIQRAERAILELRQRSISRREDYRKEVESQLTDVTQQVQADEAKFHSLQDELARVDIKAPATGQVVGLAVQTVGGVIQTGQKLMDIVPDNEPLLIETRVSPNLIDHVSAGLPVDIRFNAFSNTPTLVVEGKVVSISADLLVDQASNQQYYLARVTVTPEGYKKLGKRVLQPGMPVDVILKTGERSLLAYMLHPLTKRLAAAMKEQ</sequence>
<dbReference type="RefSeq" id="WP_153584560.1">
    <property type="nucleotide sequence ID" value="NZ_WJBU01000006.1"/>
</dbReference>
<gene>
    <name evidence="13" type="ORF">GHT07_08130</name>
</gene>
<proteinExistence type="inferred from homology"/>
<feature type="coiled-coil region" evidence="10">
    <location>
        <begin position="253"/>
        <end position="302"/>
    </location>
</feature>
<evidence type="ECO:0000256" key="10">
    <source>
        <dbReference type="SAM" id="Coils"/>
    </source>
</evidence>
<evidence type="ECO:0000256" key="5">
    <source>
        <dbReference type="ARBA" id="ARBA00022519"/>
    </source>
</evidence>
<evidence type="ECO:0000256" key="9">
    <source>
        <dbReference type="RuleBase" id="RU365093"/>
    </source>
</evidence>
<dbReference type="Gene3D" id="2.40.50.100">
    <property type="match status" value="1"/>
</dbReference>
<dbReference type="OrthoDB" id="9775513at2"/>
<dbReference type="Pfam" id="PF26002">
    <property type="entry name" value="Beta-barrel_AprE"/>
    <property type="match status" value="1"/>
</dbReference>
<dbReference type="Proteomes" id="UP000487350">
    <property type="component" value="Unassembled WGS sequence"/>
</dbReference>
<dbReference type="InterPro" id="IPR010129">
    <property type="entry name" value="T1SS_HlyD"/>
</dbReference>
<keyword evidence="3 9" id="KW-0813">Transport</keyword>
<reference evidence="13 14" key="1">
    <citation type="submission" date="2019-11" db="EMBL/GenBank/DDBJ databases">
        <title>Caenimonas koreensis gen. nov., sp. nov., isolated from activated sludge.</title>
        <authorList>
            <person name="Seung H.R."/>
        </authorList>
    </citation>
    <scope>NUCLEOTIDE SEQUENCE [LARGE SCALE GENOMIC DNA]</scope>
    <source>
        <strain evidence="13 14">EMB320</strain>
    </source>
</reference>
<feature type="transmembrane region" description="Helical" evidence="9">
    <location>
        <begin position="46"/>
        <end position="64"/>
    </location>
</feature>
<keyword evidence="5 9" id="KW-0997">Cell inner membrane</keyword>
<dbReference type="GO" id="GO:0005886">
    <property type="term" value="C:plasma membrane"/>
    <property type="evidence" value="ECO:0007669"/>
    <property type="project" value="UniProtKB-SubCell"/>
</dbReference>
<feature type="domain" description="AprE-like long alpha-helical hairpin" evidence="11">
    <location>
        <begin position="119"/>
        <end position="309"/>
    </location>
</feature>
<keyword evidence="10" id="KW-0175">Coiled coil</keyword>
<keyword evidence="4 9" id="KW-1003">Cell membrane</keyword>
<evidence type="ECO:0000313" key="14">
    <source>
        <dbReference type="Proteomes" id="UP000487350"/>
    </source>
</evidence>
<dbReference type="EMBL" id="WJBU01000006">
    <property type="protein sequence ID" value="MRD47244.1"/>
    <property type="molecule type" value="Genomic_DNA"/>
</dbReference>
<dbReference type="NCBIfam" id="TIGR01843">
    <property type="entry name" value="type_I_hlyD"/>
    <property type="match status" value="1"/>
</dbReference>
<evidence type="ECO:0000256" key="3">
    <source>
        <dbReference type="ARBA" id="ARBA00022448"/>
    </source>
</evidence>
<dbReference type="Pfam" id="PF25994">
    <property type="entry name" value="HH_AprE"/>
    <property type="match status" value="1"/>
</dbReference>
<evidence type="ECO:0000259" key="12">
    <source>
        <dbReference type="Pfam" id="PF26002"/>
    </source>
</evidence>
<comment type="similarity">
    <text evidence="2 9">Belongs to the membrane fusion protein (MFP) (TC 8.A.1) family.</text>
</comment>
<comment type="caution">
    <text evidence="13">The sequence shown here is derived from an EMBL/GenBank/DDBJ whole genome shotgun (WGS) entry which is preliminary data.</text>
</comment>
<dbReference type="GO" id="GO:0009306">
    <property type="term" value="P:protein secretion"/>
    <property type="evidence" value="ECO:0007669"/>
    <property type="project" value="InterPro"/>
</dbReference>
<evidence type="ECO:0000313" key="13">
    <source>
        <dbReference type="EMBL" id="MRD47244.1"/>
    </source>
</evidence>
<feature type="domain" description="AprE-like beta-barrel" evidence="12">
    <location>
        <begin position="351"/>
        <end position="440"/>
    </location>
</feature>
<evidence type="ECO:0000256" key="4">
    <source>
        <dbReference type="ARBA" id="ARBA00022475"/>
    </source>
</evidence>
<dbReference type="SUPFAM" id="SSF111369">
    <property type="entry name" value="HlyD-like secretion proteins"/>
    <property type="match status" value="1"/>
</dbReference>
<dbReference type="InterPro" id="IPR050739">
    <property type="entry name" value="MFP"/>
</dbReference>
<dbReference type="Gene3D" id="1.10.287.470">
    <property type="entry name" value="Helix hairpin bin"/>
    <property type="match status" value="1"/>
</dbReference>
<dbReference type="PANTHER" id="PTHR30386:SF17">
    <property type="entry name" value="ALKALINE PROTEASE SECRETION PROTEIN APRE"/>
    <property type="match status" value="1"/>
</dbReference>
<protein>
    <recommendedName>
        <fullName evidence="9">Membrane fusion protein (MFP) family protein</fullName>
    </recommendedName>
</protein>
<dbReference type="PRINTS" id="PR01490">
    <property type="entry name" value="RTXTOXIND"/>
</dbReference>
<evidence type="ECO:0000256" key="1">
    <source>
        <dbReference type="ARBA" id="ARBA00004377"/>
    </source>
</evidence>
<name>A0A844AT16_9BURK</name>
<dbReference type="Gene3D" id="2.40.30.170">
    <property type="match status" value="1"/>
</dbReference>
<dbReference type="AlphaFoldDB" id="A0A844AT16"/>
<evidence type="ECO:0000256" key="6">
    <source>
        <dbReference type="ARBA" id="ARBA00022692"/>
    </source>
</evidence>
<dbReference type="InterPro" id="IPR006144">
    <property type="entry name" value="Secretion_HlyD_CS"/>
</dbReference>
<evidence type="ECO:0000256" key="8">
    <source>
        <dbReference type="ARBA" id="ARBA00023136"/>
    </source>
</evidence>
<keyword evidence="7 9" id="KW-1133">Transmembrane helix</keyword>
<organism evidence="13 14">
    <name type="scientific">Caenimonas koreensis DSM 17982</name>
    <dbReference type="NCBI Taxonomy" id="1121255"/>
    <lineage>
        <taxon>Bacteria</taxon>
        <taxon>Pseudomonadati</taxon>
        <taxon>Pseudomonadota</taxon>
        <taxon>Betaproteobacteria</taxon>
        <taxon>Burkholderiales</taxon>
        <taxon>Comamonadaceae</taxon>
        <taxon>Caenimonas</taxon>
    </lineage>
</organism>
<comment type="subcellular location">
    <subcellularLocation>
        <location evidence="1 9">Cell inner membrane</location>
        <topology evidence="1 9">Single-pass membrane protein</topology>
    </subcellularLocation>
</comment>
<evidence type="ECO:0000256" key="7">
    <source>
        <dbReference type="ARBA" id="ARBA00022989"/>
    </source>
</evidence>